<evidence type="ECO:0000256" key="1">
    <source>
        <dbReference type="ARBA" id="ARBA00010476"/>
    </source>
</evidence>
<sequence length="173" mass="20372">MSNTSYFDLFDLPPAFVIDLEKLAANYRERARSVHPDRFVDASEREQRQALERSANLNESYRTLKSPTQRARYLLALRGHDVPLEATVQDPEFLLQQMQWREDLEDLQESGEHAGIASFKAQLKKARQELDDAFEQCWQDDSRLAEAERLVRRMQFVDKLSQEVRQLEERLDD</sequence>
<dbReference type="SUPFAM" id="SSF47144">
    <property type="entry name" value="HSC20 (HSCB), C-terminal oligomerisation domain"/>
    <property type="match status" value="1"/>
</dbReference>
<dbReference type="InterPro" id="IPR036869">
    <property type="entry name" value="J_dom_sf"/>
</dbReference>
<comment type="subunit">
    <text evidence="4">Interacts with HscA and stimulates its ATPase activity.</text>
</comment>
<dbReference type="NCBIfam" id="TIGR00714">
    <property type="entry name" value="hscB"/>
    <property type="match status" value="1"/>
</dbReference>
<reference evidence="6 7" key="1">
    <citation type="submission" date="2020-08" db="EMBL/GenBank/DDBJ databases">
        <title>Genomic Encyclopedia of Type Strains, Phase III (KMG-III): the genomes of soil and plant-associated and newly described type strains.</title>
        <authorList>
            <person name="Whitman W."/>
        </authorList>
    </citation>
    <scope>NUCLEOTIDE SEQUENCE [LARGE SCALE GENOMIC DNA]</scope>
    <source>
        <strain evidence="6 7">CECT 4462</strain>
    </source>
</reference>
<protein>
    <recommendedName>
        <fullName evidence="4">Co-chaperone protein HscB homolog</fullName>
    </recommendedName>
</protein>
<evidence type="ECO:0000256" key="4">
    <source>
        <dbReference type="HAMAP-Rule" id="MF_00682"/>
    </source>
</evidence>
<dbReference type="InterPro" id="IPR036386">
    <property type="entry name" value="HscB_C_sf"/>
</dbReference>
<dbReference type="EMBL" id="JACHXI010000001">
    <property type="protein sequence ID" value="MBB3101902.1"/>
    <property type="molecule type" value="Genomic_DNA"/>
</dbReference>
<comment type="caution">
    <text evidence="6">The sequence shown here is derived from an EMBL/GenBank/DDBJ whole genome shotgun (WGS) entry which is preliminary data.</text>
</comment>
<evidence type="ECO:0000256" key="3">
    <source>
        <dbReference type="ARBA" id="ARBA00025596"/>
    </source>
</evidence>
<evidence type="ECO:0000313" key="6">
    <source>
        <dbReference type="EMBL" id="MBB3101902.1"/>
    </source>
</evidence>
<name>A0A839SXR0_AZOMA</name>
<dbReference type="InterPro" id="IPR001623">
    <property type="entry name" value="DnaJ_domain"/>
</dbReference>
<dbReference type="PANTHER" id="PTHR14021">
    <property type="entry name" value="IRON-SULFUR CLUSTER CO-CHAPERONE PROTEIN HSCB"/>
    <property type="match status" value="1"/>
</dbReference>
<dbReference type="PANTHER" id="PTHR14021:SF15">
    <property type="entry name" value="IRON-SULFUR CLUSTER CO-CHAPERONE PROTEIN HSCB"/>
    <property type="match status" value="1"/>
</dbReference>
<dbReference type="Pfam" id="PF07743">
    <property type="entry name" value="HSCB_C"/>
    <property type="match status" value="1"/>
</dbReference>
<dbReference type="SMART" id="SM00271">
    <property type="entry name" value="DnaJ"/>
    <property type="match status" value="1"/>
</dbReference>
<organism evidence="6 7">
    <name type="scientific">Azomonas macrocytogenes</name>
    <name type="common">Azotobacter macrocytogenes</name>
    <dbReference type="NCBI Taxonomy" id="69962"/>
    <lineage>
        <taxon>Bacteria</taxon>
        <taxon>Pseudomonadati</taxon>
        <taxon>Pseudomonadota</taxon>
        <taxon>Gammaproteobacteria</taxon>
        <taxon>Pseudomonadales</taxon>
        <taxon>Pseudomonadaceae</taxon>
        <taxon>Azomonas</taxon>
    </lineage>
</organism>
<keyword evidence="2 4" id="KW-0143">Chaperone</keyword>
<dbReference type="InterPro" id="IPR009073">
    <property type="entry name" value="HscB_oligo_C"/>
</dbReference>
<dbReference type="PROSITE" id="PS50076">
    <property type="entry name" value="DNAJ_2"/>
    <property type="match status" value="1"/>
</dbReference>
<keyword evidence="7" id="KW-1185">Reference proteome</keyword>
<dbReference type="SUPFAM" id="SSF46565">
    <property type="entry name" value="Chaperone J-domain"/>
    <property type="match status" value="1"/>
</dbReference>
<dbReference type="GO" id="GO:0051087">
    <property type="term" value="F:protein-folding chaperone binding"/>
    <property type="evidence" value="ECO:0007669"/>
    <property type="project" value="InterPro"/>
</dbReference>
<comment type="similarity">
    <text evidence="1 4">Belongs to the HscB family.</text>
</comment>
<dbReference type="NCBIfam" id="NF001420">
    <property type="entry name" value="PRK00294.1"/>
    <property type="match status" value="1"/>
</dbReference>
<dbReference type="Gene3D" id="1.20.1280.20">
    <property type="entry name" value="HscB, C-terminal domain"/>
    <property type="match status" value="1"/>
</dbReference>
<dbReference type="HAMAP" id="MF_00682">
    <property type="entry name" value="HscB"/>
    <property type="match status" value="1"/>
</dbReference>
<dbReference type="Proteomes" id="UP000549250">
    <property type="component" value="Unassembled WGS sequence"/>
</dbReference>
<dbReference type="GO" id="GO:0006457">
    <property type="term" value="P:protein folding"/>
    <property type="evidence" value="ECO:0007669"/>
    <property type="project" value="UniProtKB-UniRule"/>
</dbReference>
<accession>A0A839SXR0</accession>
<evidence type="ECO:0000259" key="5">
    <source>
        <dbReference type="PROSITE" id="PS50076"/>
    </source>
</evidence>
<comment type="function">
    <text evidence="3 4">Co-chaperone involved in the maturation of iron-sulfur cluster-containing proteins. Seems to help targeting proteins to be folded toward HscA.</text>
</comment>
<feature type="domain" description="J" evidence="5">
    <location>
        <begin position="5"/>
        <end position="77"/>
    </location>
</feature>
<dbReference type="RefSeq" id="WP_338021211.1">
    <property type="nucleotide sequence ID" value="NZ_JACHXI010000001.1"/>
</dbReference>
<gene>
    <name evidence="4" type="primary">hscB</name>
    <name evidence="6" type="ORF">FHR87_000262</name>
</gene>
<dbReference type="AlphaFoldDB" id="A0A839SXR0"/>
<dbReference type="GO" id="GO:0044571">
    <property type="term" value="P:[2Fe-2S] cluster assembly"/>
    <property type="evidence" value="ECO:0007669"/>
    <property type="project" value="InterPro"/>
</dbReference>
<dbReference type="Gene3D" id="1.10.287.110">
    <property type="entry name" value="DnaJ domain"/>
    <property type="match status" value="1"/>
</dbReference>
<evidence type="ECO:0000313" key="7">
    <source>
        <dbReference type="Proteomes" id="UP000549250"/>
    </source>
</evidence>
<dbReference type="InterPro" id="IPR004640">
    <property type="entry name" value="HscB"/>
</dbReference>
<dbReference type="GO" id="GO:0051259">
    <property type="term" value="P:protein complex oligomerization"/>
    <property type="evidence" value="ECO:0007669"/>
    <property type="project" value="InterPro"/>
</dbReference>
<dbReference type="GO" id="GO:0001671">
    <property type="term" value="F:ATPase activator activity"/>
    <property type="evidence" value="ECO:0007669"/>
    <property type="project" value="InterPro"/>
</dbReference>
<dbReference type="CDD" id="cd06257">
    <property type="entry name" value="DnaJ"/>
    <property type="match status" value="1"/>
</dbReference>
<dbReference type="GO" id="GO:1990230">
    <property type="term" value="C:iron-sulfur cluster transfer complex"/>
    <property type="evidence" value="ECO:0007669"/>
    <property type="project" value="TreeGrafter"/>
</dbReference>
<evidence type="ECO:0000256" key="2">
    <source>
        <dbReference type="ARBA" id="ARBA00023186"/>
    </source>
</evidence>
<proteinExistence type="inferred from homology"/>
<dbReference type="Pfam" id="PF00226">
    <property type="entry name" value="DnaJ"/>
    <property type="match status" value="1"/>
</dbReference>